<reference evidence="1" key="1">
    <citation type="journal article" date="2021" name="Proc. Natl. Acad. Sci. U.S.A.">
        <title>A Catalog of Tens of Thousands of Viruses from Human Metagenomes Reveals Hidden Associations with Chronic Diseases.</title>
        <authorList>
            <person name="Tisza M.J."/>
            <person name="Buck C.B."/>
        </authorList>
    </citation>
    <scope>NUCLEOTIDE SEQUENCE</scope>
    <source>
        <strain evidence="1">CtBev14</strain>
    </source>
</reference>
<sequence>MEQVNYRLVTDYNRTFGTKLDPEQKYSISTLVAMRKKLIDRGIYKYNPRYKQDWVNTMYGKPTFTR</sequence>
<protein>
    <submittedName>
        <fullName evidence="1">Uncharacterized protein</fullName>
    </submittedName>
</protein>
<dbReference type="EMBL" id="BK014667">
    <property type="protein sequence ID" value="DAD67096.1"/>
    <property type="molecule type" value="Genomic_DNA"/>
</dbReference>
<evidence type="ECO:0000313" key="1">
    <source>
        <dbReference type="EMBL" id="DAD67096.1"/>
    </source>
</evidence>
<name>A0A8S5LAZ8_9CAUD</name>
<organism evidence="1">
    <name type="scientific">Podoviridae sp. ctBev14</name>
    <dbReference type="NCBI Taxonomy" id="2823556"/>
    <lineage>
        <taxon>Viruses</taxon>
        <taxon>Duplodnaviria</taxon>
        <taxon>Heunggongvirae</taxon>
        <taxon>Uroviricota</taxon>
        <taxon>Caudoviricetes</taxon>
    </lineage>
</organism>
<accession>A0A8S5LAZ8</accession>
<proteinExistence type="predicted"/>